<evidence type="ECO:0000256" key="2">
    <source>
        <dbReference type="ARBA" id="ARBA00022723"/>
    </source>
</evidence>
<dbReference type="GO" id="GO:0051539">
    <property type="term" value="F:4 iron, 4 sulfur cluster binding"/>
    <property type="evidence" value="ECO:0007669"/>
    <property type="project" value="UniProtKB-KW"/>
</dbReference>
<keyword evidence="2" id="KW-0479">Metal-binding</keyword>
<dbReference type="PANTHER" id="PTHR11493">
    <property type="entry name" value="SULFITE REDUCTASE [NADPH] SUBUNIT BETA-RELATED"/>
    <property type="match status" value="1"/>
</dbReference>
<keyword evidence="3" id="KW-0408">Iron</keyword>
<keyword evidence="7" id="KW-1185">Reference proteome</keyword>
<keyword evidence="4" id="KW-0411">Iron-sulfur</keyword>
<keyword evidence="1" id="KW-0004">4Fe-4S</keyword>
<dbReference type="EMBL" id="LTBC01000004">
    <property type="protein sequence ID" value="KYH32392.1"/>
    <property type="molecule type" value="Genomic_DNA"/>
</dbReference>
<gene>
    <name evidence="6" type="primary">dsvB_1</name>
    <name evidence="6" type="ORF">MOMUL_16140</name>
</gene>
<dbReference type="GO" id="GO:0016491">
    <property type="term" value="F:oxidoreductase activity"/>
    <property type="evidence" value="ECO:0007669"/>
    <property type="project" value="UniProtKB-KW"/>
</dbReference>
<evidence type="ECO:0000256" key="1">
    <source>
        <dbReference type="ARBA" id="ARBA00022485"/>
    </source>
</evidence>
<evidence type="ECO:0000259" key="5">
    <source>
        <dbReference type="PROSITE" id="PS51379"/>
    </source>
</evidence>
<dbReference type="Pfam" id="PF03460">
    <property type="entry name" value="NIR_SIR_ferr"/>
    <property type="match status" value="1"/>
</dbReference>
<dbReference type="EC" id="1.8.99.3" evidence="6"/>
<evidence type="ECO:0000256" key="4">
    <source>
        <dbReference type="ARBA" id="ARBA00023014"/>
    </source>
</evidence>
<dbReference type="RefSeq" id="WP_062283701.1">
    <property type="nucleotide sequence ID" value="NZ_LTBC01000004.1"/>
</dbReference>
<evidence type="ECO:0000256" key="3">
    <source>
        <dbReference type="ARBA" id="ARBA00023004"/>
    </source>
</evidence>
<dbReference type="Gene3D" id="3.30.70.3340">
    <property type="match status" value="1"/>
</dbReference>
<evidence type="ECO:0000313" key="7">
    <source>
        <dbReference type="Proteomes" id="UP000075670"/>
    </source>
</evidence>
<dbReference type="PANTHER" id="PTHR11493:SF54">
    <property type="entry name" value="ANAEROBIC SULFITE REDUCTASE SUBUNIT C"/>
    <property type="match status" value="1"/>
</dbReference>
<dbReference type="PROSITE" id="PS51379">
    <property type="entry name" value="4FE4S_FER_2"/>
    <property type="match status" value="1"/>
</dbReference>
<dbReference type="Pfam" id="PF01077">
    <property type="entry name" value="NIR_SIR"/>
    <property type="match status" value="1"/>
</dbReference>
<evidence type="ECO:0000313" key="6">
    <source>
        <dbReference type="EMBL" id="KYH32392.1"/>
    </source>
</evidence>
<dbReference type="GO" id="GO:0046872">
    <property type="term" value="F:metal ion binding"/>
    <property type="evidence" value="ECO:0007669"/>
    <property type="project" value="UniProtKB-KW"/>
</dbReference>
<dbReference type="InterPro" id="IPR045169">
    <property type="entry name" value="NO2/SO3_Rdtase_4Fe4S_prot"/>
</dbReference>
<dbReference type="SUPFAM" id="SSF54862">
    <property type="entry name" value="4Fe-4S ferredoxins"/>
    <property type="match status" value="1"/>
</dbReference>
<dbReference type="Gene3D" id="3.30.70.20">
    <property type="match status" value="1"/>
</dbReference>
<protein>
    <submittedName>
        <fullName evidence="6">Sulfite reductase, dissimilatory-type subunit beta</fullName>
        <ecNumber evidence="6">1.8.99.3</ecNumber>
    </submittedName>
</protein>
<comment type="caution">
    <text evidence="6">The sequence shown here is derived from an EMBL/GenBank/DDBJ whole genome shotgun (WGS) entry which is preliminary data.</text>
</comment>
<reference evidence="6 7" key="1">
    <citation type="submission" date="2016-02" db="EMBL/GenBank/DDBJ databases">
        <title>Genome sequence of Moorella mulderi DSM 14980.</title>
        <authorList>
            <person name="Poehlein A."/>
            <person name="Daniel R."/>
        </authorList>
    </citation>
    <scope>NUCLEOTIDE SEQUENCE [LARGE SCALE GENOMIC DNA]</scope>
    <source>
        <strain evidence="6 7">DSM 14980</strain>
    </source>
</reference>
<dbReference type="AlphaFoldDB" id="A0A151AXW7"/>
<dbReference type="InterPro" id="IPR017896">
    <property type="entry name" value="4Fe4S_Fe-S-bd"/>
</dbReference>
<accession>A0A151AXW7</accession>
<dbReference type="Proteomes" id="UP000075670">
    <property type="component" value="Unassembled WGS sequence"/>
</dbReference>
<sequence>MSAPDLPAGIMPDYRREIPAELLARQGSWVWHEVVQPGVLRHLAADGSELLTVRILLPPNGLLSASTLRDLARWIREYALTGRRTSRQGFEFVGVRPEKLEKFLAELQAAGFPAGGTGKSLHQIKCCTSFIHCQNAAVDAPSIAQAITDYFYRDFLQQDLPAPLKISIGGCPNQCGGGVEADIGILGLYDSVPEVDEASFLAANIDIGLLVSWCPTGAIRPRQTEKGTMVTIDVDRCVRCTSCVQVAPEGISLKKKSYVAIAVGGHGGNSCKGPEMAAIVFPRVPARPLDYSAIIDRIEVIINYWRRAGKPGERLAGFIERTGWSDFLETIGASPVEELVDKRLPQTSIRRDLHFRY</sequence>
<dbReference type="Gene3D" id="3.30.413.10">
    <property type="entry name" value="Sulfite Reductase Hemoprotein, domain 1"/>
    <property type="match status" value="1"/>
</dbReference>
<organism evidence="6 7">
    <name type="scientific">Moorella mulderi DSM 14980</name>
    <dbReference type="NCBI Taxonomy" id="1122241"/>
    <lineage>
        <taxon>Bacteria</taxon>
        <taxon>Bacillati</taxon>
        <taxon>Bacillota</taxon>
        <taxon>Clostridia</taxon>
        <taxon>Neomoorellales</taxon>
        <taxon>Neomoorellaceae</taxon>
        <taxon>Neomoorella</taxon>
    </lineage>
</organism>
<dbReference type="GO" id="GO:0020037">
    <property type="term" value="F:heme binding"/>
    <property type="evidence" value="ECO:0007669"/>
    <property type="project" value="InterPro"/>
</dbReference>
<dbReference type="InterPro" id="IPR006067">
    <property type="entry name" value="NO2/SO3_Rdtase_4Fe4S_dom"/>
</dbReference>
<dbReference type="InterPro" id="IPR045854">
    <property type="entry name" value="NO2/SO3_Rdtase_4Fe4S_sf"/>
</dbReference>
<keyword evidence="6" id="KW-0560">Oxidoreductase</keyword>
<feature type="domain" description="4Fe-4S ferredoxin-type" evidence="5">
    <location>
        <begin position="228"/>
        <end position="256"/>
    </location>
</feature>
<dbReference type="PATRIC" id="fig|1122241.3.peg.1700"/>
<dbReference type="InterPro" id="IPR005117">
    <property type="entry name" value="NiRdtase/SiRdtase_haem-b_fer"/>
</dbReference>
<name>A0A151AXW7_9FIRM</name>
<dbReference type="InterPro" id="IPR036136">
    <property type="entry name" value="Nit/Sulf_reduc_fer-like_dom_sf"/>
</dbReference>
<dbReference type="SUPFAM" id="SSF56014">
    <property type="entry name" value="Nitrite and sulphite reductase 4Fe-4S domain-like"/>
    <property type="match status" value="1"/>
</dbReference>
<proteinExistence type="predicted"/>
<dbReference type="SUPFAM" id="SSF55124">
    <property type="entry name" value="Nitrite/Sulfite reductase N-terminal domain-like"/>
    <property type="match status" value="1"/>
</dbReference>